<dbReference type="Gene3D" id="3.40.50.300">
    <property type="entry name" value="P-loop containing nucleotide triphosphate hydrolases"/>
    <property type="match status" value="1"/>
</dbReference>
<dbReference type="InterPro" id="IPR054471">
    <property type="entry name" value="GPIID_WHD"/>
</dbReference>
<keyword evidence="1" id="KW-0677">Repeat</keyword>
<dbReference type="SMART" id="SM00320">
    <property type="entry name" value="WD40"/>
    <property type="match status" value="6"/>
</dbReference>
<gene>
    <name evidence="4" type="ORF">GP486_005865</name>
</gene>
<evidence type="ECO:0008006" key="6">
    <source>
        <dbReference type="Google" id="ProtNLM"/>
    </source>
</evidence>
<accession>A0A9P8L8I8</accession>
<dbReference type="InterPro" id="IPR011047">
    <property type="entry name" value="Quinoprotein_ADH-like_sf"/>
</dbReference>
<dbReference type="Gene3D" id="2.130.10.10">
    <property type="entry name" value="YVTN repeat-like/Quinoprotein amine dehydrogenase"/>
    <property type="match status" value="2"/>
</dbReference>
<dbReference type="Proteomes" id="UP000750711">
    <property type="component" value="Unassembled WGS sequence"/>
</dbReference>
<name>A0A9P8L8I8_9PEZI</name>
<proteinExistence type="predicted"/>
<organism evidence="4 5">
    <name type="scientific">Trichoglossum hirsutum</name>
    <dbReference type="NCBI Taxonomy" id="265104"/>
    <lineage>
        <taxon>Eukaryota</taxon>
        <taxon>Fungi</taxon>
        <taxon>Dikarya</taxon>
        <taxon>Ascomycota</taxon>
        <taxon>Pezizomycotina</taxon>
        <taxon>Geoglossomycetes</taxon>
        <taxon>Geoglossales</taxon>
        <taxon>Geoglossaceae</taxon>
        <taxon>Trichoglossum</taxon>
    </lineage>
</organism>
<feature type="domain" description="Nephrocystin 3-like N-terminal" evidence="3">
    <location>
        <begin position="271"/>
        <end position="445"/>
    </location>
</feature>
<dbReference type="InterPro" id="IPR001680">
    <property type="entry name" value="WD40_rpt"/>
</dbReference>
<evidence type="ECO:0000256" key="1">
    <source>
        <dbReference type="ARBA" id="ARBA00022737"/>
    </source>
</evidence>
<dbReference type="InterPro" id="IPR015943">
    <property type="entry name" value="WD40/YVTN_repeat-like_dom_sf"/>
</dbReference>
<feature type="domain" description="GPI inositol-deacylase winged helix" evidence="2">
    <location>
        <begin position="556"/>
        <end position="630"/>
    </location>
</feature>
<dbReference type="Pfam" id="PF22939">
    <property type="entry name" value="WHD_GPIID"/>
    <property type="match status" value="1"/>
</dbReference>
<dbReference type="InterPro" id="IPR027417">
    <property type="entry name" value="P-loop_NTPase"/>
</dbReference>
<dbReference type="InterPro" id="IPR056884">
    <property type="entry name" value="NPHP3-like_N"/>
</dbReference>
<sequence>MGLRMLTLRRYTAFAEVHERLGATIPKMIRPSGPKNGYRTSPDLETMGGLIVKKPEIHETDPWRRFIQAYLLAKSDPLYLGVALRTHSLYFIGTPHRGANSTVYLETFLSLNPLSSAKAYVSELLPGSRTVREINTEFRNVCGDVHLWSFFEGVTTAGVFVVDKSSAILDLPREHIQYLPADHRRLCKFATPDDPTYTILYQCFLTTVSDIENLGKIHSFTMFSVPNLTNSDISQREAEYRAEMKLISKALDVVEHPRRDLAVLSSKLHQGSCQWLIESEHFQEWLSFGDGHEVRPLELTPERKPSRFLWLSGPPGSGKSVAAGRVIQFLEEHNLDCSYFFFKSNTVAALTRLLLTLAFQMAESSYEARYTCLAMIEKGIVNIEDHPVIWNNLFLGRLFKIPFSQPHFWVIDALDECTSRSLSALIQMFAKMDPAVPLRVFITSRPNIPVELRFREEGITLSELQTGQSESMKDITAYVESRFKLRLDDDDQRNELMSDIVRKSRGIFLWASLIIDRLEKIYSVEDMKNILHQIPSEMIGMYTRILDNIKTSPASPLAKCILEWVVCAPTPLKAEELRKAIQLDIHQTLIARSTASNDIFSEICGNLITVDPEGHVQLMHQTVKEFLTSMDSGLYINSRPVHESHAATCLNHLNGRKFASGPSRRIAPAPNRVDDAAFDEYACANFSYHLLHSHSTSVGLFNLLGAFMNGGILTWIERVAETGKLGPILTVVQNLKPYLAQQLERSPPFDVQYKKVRGWLDDLTRLVTIFGPNLIDSPSSIYLLIPPLCPTSSAIHKTFAKRSRHRVVCDFNEHWDERLSNLFFPSGAKAIASSDQYLAIGLADGTIRVFNESTLENVTTLNHGKPLRQLAFGNISNALSSCSHYTLILWSSKFTQIWSVSVTGAFSICFSPDDTIVYVAVRGDADRTITAFRTDDGSKLESFSTVGYSSDLDSDGNTGGPRRYIPEVVRLSPLLGLAAVAYRSTPVTLFSFGEKGSLKKIATFKKKGSEHLPRPPQVLDVAFSPSVESDLMAVSYQDGNIVTVEIDTWGMMEKSVYKLFAYVLASSPDGRTLAAGDNEGGVCLFVFDTLQLLYRISAVEEIVTRIVFASNSLRVFDIRGRSCNAWEPPVLVRKNAIDDASTDSAEQEEPPTAVPDIFITRPFEFTKAITVMTSAGNDDFIICGREDGSMSVHDLKKGDIVLSVQLHSAGIRHLAWDSHLGVLLSVDYSGRWLAKRFSFPPSGPWAMRDTITDGKTSGPVIQTLIKPGSNPLTALISTPNGEELVLNSNVIASNYSVGACRWMPHPTDPDRLLLLEGRKVQIFSWDSLKRESEASGISVILPAKLSDRPLSNEWQSQPGLSTLTQTYFVQKDLKTEFITLDASHIHPFAKEVIATCTTRILHMKRILKIQRSNVFFLSRNGWICSLSMRDVYDQACRYYTRHFFIPPYWRMAEESVIEVVRERDSVALAYGDGLILFSAFLDGGKKVYFPEEAEHKSGIEGELLHDNVVVQ</sequence>
<keyword evidence="5" id="KW-1185">Reference proteome</keyword>
<evidence type="ECO:0000259" key="2">
    <source>
        <dbReference type="Pfam" id="PF22939"/>
    </source>
</evidence>
<dbReference type="PANTHER" id="PTHR10039:SF16">
    <property type="entry name" value="GPI INOSITOL-DEACYLASE"/>
    <property type="match status" value="1"/>
</dbReference>
<comment type="caution">
    <text evidence="4">The sequence shown here is derived from an EMBL/GenBank/DDBJ whole genome shotgun (WGS) entry which is preliminary data.</text>
</comment>
<evidence type="ECO:0000313" key="5">
    <source>
        <dbReference type="Proteomes" id="UP000750711"/>
    </source>
</evidence>
<dbReference type="SUPFAM" id="SSF50998">
    <property type="entry name" value="Quinoprotein alcohol dehydrogenase-like"/>
    <property type="match status" value="1"/>
</dbReference>
<dbReference type="EMBL" id="JAGHQM010001184">
    <property type="protein sequence ID" value="KAH0556206.1"/>
    <property type="molecule type" value="Genomic_DNA"/>
</dbReference>
<evidence type="ECO:0000259" key="3">
    <source>
        <dbReference type="Pfam" id="PF24883"/>
    </source>
</evidence>
<reference evidence="4" key="1">
    <citation type="submission" date="2021-03" db="EMBL/GenBank/DDBJ databases">
        <title>Comparative genomics and phylogenomic investigation of the class Geoglossomycetes provide insights into ecological specialization and systematics.</title>
        <authorList>
            <person name="Melie T."/>
            <person name="Pirro S."/>
            <person name="Miller A.N."/>
            <person name="Quandt A."/>
        </authorList>
    </citation>
    <scope>NUCLEOTIDE SEQUENCE</scope>
    <source>
        <strain evidence="4">CAQ_001_2017</strain>
    </source>
</reference>
<protein>
    <recommendedName>
        <fullName evidence="6">NACHT domain-containing protein</fullName>
    </recommendedName>
</protein>
<evidence type="ECO:0000313" key="4">
    <source>
        <dbReference type="EMBL" id="KAH0556206.1"/>
    </source>
</evidence>
<dbReference type="SUPFAM" id="SSF52540">
    <property type="entry name" value="P-loop containing nucleoside triphosphate hydrolases"/>
    <property type="match status" value="1"/>
</dbReference>
<dbReference type="PANTHER" id="PTHR10039">
    <property type="entry name" value="AMELOGENIN"/>
    <property type="match status" value="1"/>
</dbReference>
<dbReference type="Pfam" id="PF24883">
    <property type="entry name" value="NPHP3_N"/>
    <property type="match status" value="1"/>
</dbReference>